<dbReference type="EMBL" id="CATQJL010000223">
    <property type="protein sequence ID" value="CAJ0600403.1"/>
    <property type="molecule type" value="Genomic_DNA"/>
</dbReference>
<dbReference type="AlphaFoldDB" id="A0AA36GXY6"/>
<keyword evidence="2" id="KW-1185">Reference proteome</keyword>
<protein>
    <submittedName>
        <fullName evidence="1">Uncharacterized protein</fullName>
    </submittedName>
</protein>
<evidence type="ECO:0000313" key="1">
    <source>
        <dbReference type="EMBL" id="CAJ0600403.1"/>
    </source>
</evidence>
<accession>A0AA36GXY6</accession>
<name>A0AA36GXY6_CYLNA</name>
<proteinExistence type="predicted"/>
<evidence type="ECO:0000313" key="2">
    <source>
        <dbReference type="Proteomes" id="UP001176961"/>
    </source>
</evidence>
<comment type="caution">
    <text evidence="1">The sequence shown here is derived from an EMBL/GenBank/DDBJ whole genome shotgun (WGS) entry which is preliminary data.</text>
</comment>
<reference evidence="1" key="1">
    <citation type="submission" date="2023-07" db="EMBL/GenBank/DDBJ databases">
        <authorList>
            <consortium name="CYATHOMIX"/>
        </authorList>
    </citation>
    <scope>NUCLEOTIDE SEQUENCE</scope>
    <source>
        <strain evidence="1">N/A</strain>
    </source>
</reference>
<dbReference type="Proteomes" id="UP001176961">
    <property type="component" value="Unassembled WGS sequence"/>
</dbReference>
<gene>
    <name evidence="1" type="ORF">CYNAS_LOCUS12386</name>
</gene>
<sequence>MISIARTLSFTRNSKGLHHLDDMWNKSVVFTILILPILSNAQTWKTGDNSTAEGCSAYCSVGDGDVFCWNSTLSFFTKALIGQLRHYIATQVDIDQWYRRHGKPYGQDMKLVTSEIERTLLSQLHPNDILTYSTVLQVAKVVGERISSVSNHVITWVPHFQCPIPCEYHHHNFRDLLIASMILNVCLVLLAAPFTIRDVYEVNSRSNLFGWRDRVQVLGGIVSTRIVSCIS</sequence>
<organism evidence="1 2">
    <name type="scientific">Cylicocyclus nassatus</name>
    <name type="common">Nematode worm</name>
    <dbReference type="NCBI Taxonomy" id="53992"/>
    <lineage>
        <taxon>Eukaryota</taxon>
        <taxon>Metazoa</taxon>
        <taxon>Ecdysozoa</taxon>
        <taxon>Nematoda</taxon>
        <taxon>Chromadorea</taxon>
        <taxon>Rhabditida</taxon>
        <taxon>Rhabditina</taxon>
        <taxon>Rhabditomorpha</taxon>
        <taxon>Strongyloidea</taxon>
        <taxon>Strongylidae</taxon>
        <taxon>Cylicocyclus</taxon>
    </lineage>
</organism>